<keyword evidence="2" id="KW-0805">Transcription regulation</keyword>
<evidence type="ECO:0000256" key="4">
    <source>
        <dbReference type="ARBA" id="ARBA00023242"/>
    </source>
</evidence>
<feature type="domain" description="BHLH" evidence="6">
    <location>
        <begin position="381"/>
        <end position="438"/>
    </location>
</feature>
<feature type="region of interest" description="Disordered" evidence="5">
    <location>
        <begin position="555"/>
        <end position="628"/>
    </location>
</feature>
<proteinExistence type="predicted"/>
<dbReference type="InterPro" id="IPR044273">
    <property type="entry name" value="PIF3-like"/>
</dbReference>
<feature type="compositionally biased region" description="Polar residues" evidence="5">
    <location>
        <begin position="113"/>
        <end position="130"/>
    </location>
</feature>
<evidence type="ECO:0000313" key="7">
    <source>
        <dbReference type="EMBL" id="KAF7818035.1"/>
    </source>
</evidence>
<accession>A0A834TB99</accession>
<organism evidence="7 8">
    <name type="scientific">Senna tora</name>
    <dbReference type="NCBI Taxonomy" id="362788"/>
    <lineage>
        <taxon>Eukaryota</taxon>
        <taxon>Viridiplantae</taxon>
        <taxon>Streptophyta</taxon>
        <taxon>Embryophyta</taxon>
        <taxon>Tracheophyta</taxon>
        <taxon>Spermatophyta</taxon>
        <taxon>Magnoliopsida</taxon>
        <taxon>eudicotyledons</taxon>
        <taxon>Gunneridae</taxon>
        <taxon>Pentapetalae</taxon>
        <taxon>rosids</taxon>
        <taxon>fabids</taxon>
        <taxon>Fabales</taxon>
        <taxon>Fabaceae</taxon>
        <taxon>Caesalpinioideae</taxon>
        <taxon>Cassia clade</taxon>
        <taxon>Senna</taxon>
    </lineage>
</organism>
<dbReference type="EMBL" id="JAAIUW010000008">
    <property type="protein sequence ID" value="KAF7818035.1"/>
    <property type="molecule type" value="Genomic_DNA"/>
</dbReference>
<dbReference type="AlphaFoldDB" id="A0A834TB99"/>
<dbReference type="GO" id="GO:0003700">
    <property type="term" value="F:DNA-binding transcription factor activity"/>
    <property type="evidence" value="ECO:0007669"/>
    <property type="project" value="InterPro"/>
</dbReference>
<sequence length="628" mass="67281">MGKFGDLDSGFNEIPRSVPSGELDLSQDEDMIPWLNYTMDDSLQHEYSSDFMRDLSGITVNELPPSSNFALMDKGGNCSQIYKDSHKNLARDVSSSERANQTKGSSAEDVETTRPNRSTSQLYPPSSQQCQPSFASFRSKVSDITGTNTSNAIHQASCGEPTHIPSTSSGFCSLNMQKQDPLLPSNSSNILNFSHFARPAAIVKANLQSISLMSGLSSVRSESMGTKNKDVNVTSSHRPESTLVDSRGKKNCQLVMDPSKAELEQSEPKSLEQKAAPAKQSDPACEQEDAFKNDQIANQVLCESATKGQKDIEKVMDPVVASSSICSGNGMKRCSDDPTQNFKRKNRDTEDSECHSEEVEEESVGIKKAAPARGMGSKRSRAAEVHNLSERRRRDRINEKMRALQELIPNCNKIMSMGAGLYMPPMMLHPGMQHMHAPRMAPFSPMGVGMQMGLGMGYGMNISDMNSGSSRFPMLQVPQMQGTHFPVLPMTGPTALHGMARSNAQLFGFPGQGLPMPMPHAPAVSLSGGPPMNPSTSGSNACGAAGLVETVDSASASGLKDPLPNVNSLVMPPTGGSNSTSQMSTQCEATNAGIDQSALVQSSGDPSNVNDSGPANPGKEDKLVIGYD</sequence>
<dbReference type="InterPro" id="IPR036638">
    <property type="entry name" value="HLH_DNA-bd_sf"/>
</dbReference>
<gene>
    <name evidence="7" type="ORF">G2W53_023490</name>
</gene>
<dbReference type="GO" id="GO:0046983">
    <property type="term" value="F:protein dimerization activity"/>
    <property type="evidence" value="ECO:0007669"/>
    <property type="project" value="InterPro"/>
</dbReference>
<evidence type="ECO:0000256" key="3">
    <source>
        <dbReference type="ARBA" id="ARBA00023163"/>
    </source>
</evidence>
<feature type="region of interest" description="Disordered" evidence="5">
    <location>
        <begin position="220"/>
        <end position="287"/>
    </location>
</feature>
<feature type="compositionally biased region" description="Polar residues" evidence="5">
    <location>
        <begin position="598"/>
        <end position="613"/>
    </location>
</feature>
<keyword evidence="8" id="KW-1185">Reference proteome</keyword>
<feature type="compositionally biased region" description="Polar residues" evidence="5">
    <location>
        <begin position="96"/>
        <end position="105"/>
    </location>
</feature>
<evidence type="ECO:0000256" key="1">
    <source>
        <dbReference type="ARBA" id="ARBA00004123"/>
    </source>
</evidence>
<evidence type="ECO:0000259" key="6">
    <source>
        <dbReference type="PROSITE" id="PS50888"/>
    </source>
</evidence>
<feature type="compositionally biased region" description="Basic and acidic residues" evidence="5">
    <location>
        <begin position="618"/>
        <end position="628"/>
    </location>
</feature>
<evidence type="ECO:0000256" key="5">
    <source>
        <dbReference type="SAM" id="MobiDB-lite"/>
    </source>
</evidence>
<evidence type="ECO:0000313" key="8">
    <source>
        <dbReference type="Proteomes" id="UP000634136"/>
    </source>
</evidence>
<keyword evidence="4" id="KW-0539">Nucleus</keyword>
<dbReference type="PANTHER" id="PTHR46807:SF1">
    <property type="entry name" value="TRANSCRIPTION FACTOR PIF3"/>
    <property type="match status" value="1"/>
</dbReference>
<dbReference type="PANTHER" id="PTHR46807">
    <property type="entry name" value="TRANSCRIPTION FACTOR PIF3"/>
    <property type="match status" value="1"/>
</dbReference>
<feature type="region of interest" description="Disordered" evidence="5">
    <location>
        <begin position="1"/>
        <end position="25"/>
    </location>
</feature>
<evidence type="ECO:0000256" key="2">
    <source>
        <dbReference type="ARBA" id="ARBA00023015"/>
    </source>
</evidence>
<reference evidence="7" key="1">
    <citation type="submission" date="2020-09" db="EMBL/GenBank/DDBJ databases">
        <title>Genome-Enabled Discovery of Anthraquinone Biosynthesis in Senna tora.</title>
        <authorList>
            <person name="Kang S.-H."/>
            <person name="Pandey R.P."/>
            <person name="Lee C.-M."/>
            <person name="Sim J.-S."/>
            <person name="Jeong J.-T."/>
            <person name="Choi B.-S."/>
            <person name="Jung M."/>
            <person name="Ginzburg D."/>
            <person name="Zhao K."/>
            <person name="Won S.Y."/>
            <person name="Oh T.-J."/>
            <person name="Yu Y."/>
            <person name="Kim N.-H."/>
            <person name="Lee O.R."/>
            <person name="Lee T.-H."/>
            <person name="Bashyal P."/>
            <person name="Kim T.-S."/>
            <person name="Lee W.-H."/>
            <person name="Kawkins C."/>
            <person name="Kim C.-K."/>
            <person name="Kim J.S."/>
            <person name="Ahn B.O."/>
            <person name="Rhee S.Y."/>
            <person name="Sohng J.K."/>
        </authorList>
    </citation>
    <scope>NUCLEOTIDE SEQUENCE</scope>
    <source>
        <tissue evidence="7">Leaf</tissue>
    </source>
</reference>
<dbReference type="OrthoDB" id="690068at2759"/>
<comment type="caution">
    <text evidence="7">The sequence shown here is derived from an EMBL/GenBank/DDBJ whole genome shotgun (WGS) entry which is preliminary data.</text>
</comment>
<feature type="region of interest" description="Disordered" evidence="5">
    <location>
        <begin position="89"/>
        <end position="130"/>
    </location>
</feature>
<dbReference type="InterPro" id="IPR011598">
    <property type="entry name" value="bHLH_dom"/>
</dbReference>
<dbReference type="SUPFAM" id="SSF47459">
    <property type="entry name" value="HLH, helix-loop-helix DNA-binding domain"/>
    <property type="match status" value="1"/>
</dbReference>
<dbReference type="PROSITE" id="PS50888">
    <property type="entry name" value="BHLH"/>
    <property type="match status" value="1"/>
</dbReference>
<feature type="compositionally biased region" description="Polar residues" evidence="5">
    <location>
        <begin position="220"/>
        <end position="236"/>
    </location>
</feature>
<feature type="compositionally biased region" description="Basic and acidic residues" evidence="5">
    <location>
        <begin position="381"/>
        <end position="390"/>
    </location>
</feature>
<keyword evidence="3" id="KW-0804">Transcription</keyword>
<dbReference type="GO" id="GO:0005634">
    <property type="term" value="C:nucleus"/>
    <property type="evidence" value="ECO:0007669"/>
    <property type="project" value="UniProtKB-SubCell"/>
</dbReference>
<feature type="region of interest" description="Disordered" evidence="5">
    <location>
        <begin position="326"/>
        <end position="390"/>
    </location>
</feature>
<dbReference type="GO" id="GO:0010017">
    <property type="term" value="P:red or far-red light signaling pathway"/>
    <property type="evidence" value="ECO:0007669"/>
    <property type="project" value="UniProtKB-ARBA"/>
</dbReference>
<name>A0A834TB99_9FABA</name>
<feature type="compositionally biased region" description="Polar residues" evidence="5">
    <location>
        <begin position="575"/>
        <end position="589"/>
    </location>
</feature>
<protein>
    <submittedName>
        <fullName evidence="7">Transcription factor PIF3-like</fullName>
    </submittedName>
</protein>
<feature type="compositionally biased region" description="Basic and acidic residues" evidence="5">
    <location>
        <begin position="259"/>
        <end position="272"/>
    </location>
</feature>
<dbReference type="Proteomes" id="UP000634136">
    <property type="component" value="Unassembled WGS sequence"/>
</dbReference>
<dbReference type="Gene3D" id="4.10.280.10">
    <property type="entry name" value="Helix-loop-helix DNA-binding domain"/>
    <property type="match status" value="1"/>
</dbReference>
<feature type="compositionally biased region" description="Basic and acidic residues" evidence="5">
    <location>
        <begin position="347"/>
        <end position="357"/>
    </location>
</feature>
<dbReference type="Pfam" id="PF00010">
    <property type="entry name" value="HLH"/>
    <property type="match status" value="1"/>
</dbReference>
<comment type="subcellular location">
    <subcellularLocation>
        <location evidence="1">Nucleus</location>
    </subcellularLocation>
</comment>